<dbReference type="PANTHER" id="PTHR47434:SF1">
    <property type="entry name" value="PROTEIN PTST HOMOLOG 2, CHLOROPLASTIC"/>
    <property type="match status" value="1"/>
</dbReference>
<sequence>MLSYTTAATHLLSPPRSAPNFIPRASPSILFVVNSRAIARRRRRLHPMSGFSLIVGFSESRKGYDYSGLYCGCSGFARRCKDWDGEGDDFNLETEILEFMKSSKKPGAFPSKKELLEAGREDLVDAIAKKGGWLSLGWDLEEEERAQESNFKNWDLTMAKEFDSGASSSSQIGVSGVGSSILDDSSQVASSSGRSSLEAATTEDNTGVEGILNRLVKQRNLTLAFALGEKEGSASSADVVVWMRFIIQNKREAATTEDNTGVEGILNRLVKQRNLTLAFALGEKEGSASSADVTVAGLVRSSRPASLNPTKAILNDSRDRPNHSSSLSNNGVLRDSPRPDTWRTWSTHRAGVSYRDFEADEFSYDKMGLSKDGSRDEIFHEPYQRIKLDSDKKEIDHKQIRSRIKHLESELSSALRSLRSKADDAATQKGHESSSEDVQKLSDALEFQENEIMHAQDKLRSTRAKLAVLEGKMAMAIIEAQKIVKEKQKRINDACRALRLLRTACIVWPNSASEVLIAGSYDGWTTQIKFIVDGKWRIDPLRPIVRNNGYENNVMIIT</sequence>
<comment type="caution">
    <text evidence="2">The sequence shown here is derived from an EMBL/GenBank/DDBJ whole genome shotgun (WGS) entry which is preliminary data.</text>
</comment>
<dbReference type="SUPFAM" id="SSF81296">
    <property type="entry name" value="E set domains"/>
    <property type="match status" value="1"/>
</dbReference>
<dbReference type="Gene3D" id="2.60.40.10">
    <property type="entry name" value="Immunoglobulins"/>
    <property type="match status" value="1"/>
</dbReference>
<dbReference type="AlphaFoldDB" id="A0A540K7M3"/>
<gene>
    <name evidence="2" type="ORF">C1H46_044231</name>
</gene>
<dbReference type="InterPro" id="IPR013783">
    <property type="entry name" value="Ig-like_fold"/>
</dbReference>
<feature type="region of interest" description="Disordered" evidence="1">
    <location>
        <begin position="307"/>
        <end position="344"/>
    </location>
</feature>
<feature type="region of interest" description="Disordered" evidence="1">
    <location>
        <begin position="418"/>
        <end position="439"/>
    </location>
</feature>
<feature type="compositionally biased region" description="Basic and acidic residues" evidence="1">
    <location>
        <begin position="420"/>
        <end position="439"/>
    </location>
</feature>
<name>A0A540K7M3_MALBA</name>
<evidence type="ECO:0000313" key="2">
    <source>
        <dbReference type="EMBL" id="TQD70235.1"/>
    </source>
</evidence>
<evidence type="ECO:0000256" key="1">
    <source>
        <dbReference type="SAM" id="MobiDB-lite"/>
    </source>
</evidence>
<accession>A0A540K7M3</accession>
<dbReference type="InterPro" id="IPR014756">
    <property type="entry name" value="Ig_E-set"/>
</dbReference>
<protein>
    <recommendedName>
        <fullName evidence="4">AMP-activated protein kinase glycogen-binding domain-containing protein</fullName>
    </recommendedName>
</protein>
<reference evidence="2 3" key="1">
    <citation type="journal article" date="2019" name="G3 (Bethesda)">
        <title>Sequencing of a Wild Apple (Malus baccata) Genome Unravels the Differences Between Cultivated and Wild Apple Species Regarding Disease Resistance and Cold Tolerance.</title>
        <authorList>
            <person name="Chen X."/>
        </authorList>
    </citation>
    <scope>NUCLEOTIDE SEQUENCE [LARGE SCALE GENOMIC DNA]</scope>
    <source>
        <strain evidence="3">cv. Shandingzi</strain>
        <tissue evidence="2">Leaves</tissue>
    </source>
</reference>
<proteinExistence type="predicted"/>
<organism evidence="2 3">
    <name type="scientific">Malus baccata</name>
    <name type="common">Siberian crab apple</name>
    <name type="synonym">Pyrus baccata</name>
    <dbReference type="NCBI Taxonomy" id="106549"/>
    <lineage>
        <taxon>Eukaryota</taxon>
        <taxon>Viridiplantae</taxon>
        <taxon>Streptophyta</taxon>
        <taxon>Embryophyta</taxon>
        <taxon>Tracheophyta</taxon>
        <taxon>Spermatophyta</taxon>
        <taxon>Magnoliopsida</taxon>
        <taxon>eudicotyledons</taxon>
        <taxon>Gunneridae</taxon>
        <taxon>Pentapetalae</taxon>
        <taxon>rosids</taxon>
        <taxon>fabids</taxon>
        <taxon>Rosales</taxon>
        <taxon>Rosaceae</taxon>
        <taxon>Amygdaloideae</taxon>
        <taxon>Maleae</taxon>
        <taxon>Malus</taxon>
    </lineage>
</organism>
<dbReference type="STRING" id="106549.A0A540K7M3"/>
<dbReference type="PANTHER" id="PTHR47434">
    <property type="entry name" value="PROTEIN PTST HOMOLOG 3, CHLOROPLASTIC"/>
    <property type="match status" value="1"/>
</dbReference>
<evidence type="ECO:0008006" key="4">
    <source>
        <dbReference type="Google" id="ProtNLM"/>
    </source>
</evidence>
<dbReference type="CDD" id="cd02859">
    <property type="entry name" value="E_set_AMPKbeta_like_N"/>
    <property type="match status" value="1"/>
</dbReference>
<dbReference type="EMBL" id="VIEB01001900">
    <property type="protein sequence ID" value="TQD70235.1"/>
    <property type="molecule type" value="Genomic_DNA"/>
</dbReference>
<keyword evidence="3" id="KW-1185">Reference proteome</keyword>
<evidence type="ECO:0000313" key="3">
    <source>
        <dbReference type="Proteomes" id="UP000315295"/>
    </source>
</evidence>
<dbReference type="Proteomes" id="UP000315295">
    <property type="component" value="Unassembled WGS sequence"/>
</dbReference>